<feature type="domain" description="ABC transmembrane type-1" evidence="9">
    <location>
        <begin position="93"/>
        <end position="282"/>
    </location>
</feature>
<reference evidence="10 11" key="1">
    <citation type="submission" date="2017-07" db="EMBL/GenBank/DDBJ databases">
        <title>Phylogenetic study on the rhizospheric bacterium Ochrobactrum sp. A44.</title>
        <authorList>
            <person name="Krzyzanowska D.M."/>
            <person name="Ossowicki A."/>
            <person name="Rajewska M."/>
            <person name="Maciag T."/>
            <person name="Kaczynski Z."/>
            <person name="Czerwicka M."/>
            <person name="Jafra S."/>
        </authorList>
    </citation>
    <scope>NUCLEOTIDE SEQUENCE [LARGE SCALE GENOMIC DNA]</scope>
    <source>
        <strain evidence="10 11">A44</strain>
    </source>
</reference>
<evidence type="ECO:0000256" key="6">
    <source>
        <dbReference type="ARBA" id="ARBA00022989"/>
    </source>
</evidence>
<keyword evidence="5 8" id="KW-0812">Transmembrane</keyword>
<dbReference type="SUPFAM" id="SSF161098">
    <property type="entry name" value="MetI-like"/>
    <property type="match status" value="1"/>
</dbReference>
<keyword evidence="7 8" id="KW-0472">Membrane</keyword>
<proteinExistence type="inferred from homology"/>
<evidence type="ECO:0000256" key="4">
    <source>
        <dbReference type="ARBA" id="ARBA00022475"/>
    </source>
</evidence>
<sequence length="295" mass="31423">MSVTPALETHSTAKPAGTSLRNLARLVLSRPALALPSLFLTLIAVATLWPGLLTTADPLLADPLQAQLPPSAEHWFGTDHLGRDVFSRVVHGARYSVLIGFSAVAIGAIAGSILGLLAGLSRGLIDETISRFLDVVSSFPDLLLALVFISFTGPGTVNLIFALGVAIIPRFARVVRAQTFVIAQSGYVEQAKTFGLKRHILALRHVLPHAIAQVPILATIGLGTAIISAAGLSFLGMGPQPPAPEWGAMLSEARNYLRVAWWIGVWPGLAITLTVISISILGRRWQLAFEGRRQS</sequence>
<name>A0A248UAU4_9HYPH</name>
<evidence type="ECO:0000256" key="1">
    <source>
        <dbReference type="ARBA" id="ARBA00004651"/>
    </source>
</evidence>
<dbReference type="InterPro" id="IPR050366">
    <property type="entry name" value="BP-dependent_transpt_permease"/>
</dbReference>
<protein>
    <submittedName>
        <fullName evidence="10">Binding-protein-dependent transport system inner membrane component family protein</fullName>
    </submittedName>
</protein>
<comment type="subcellular location">
    <subcellularLocation>
        <location evidence="1 8">Cell membrane</location>
        <topology evidence="1 8">Multi-pass membrane protein</topology>
    </subcellularLocation>
</comment>
<dbReference type="PANTHER" id="PTHR43386">
    <property type="entry name" value="OLIGOPEPTIDE TRANSPORT SYSTEM PERMEASE PROTEIN APPC"/>
    <property type="match status" value="1"/>
</dbReference>
<dbReference type="RefSeq" id="WP_095444481.1">
    <property type="nucleotide sequence ID" value="NZ_CP022603.1"/>
</dbReference>
<evidence type="ECO:0000256" key="3">
    <source>
        <dbReference type="ARBA" id="ARBA00022448"/>
    </source>
</evidence>
<accession>A0A248UAU4</accession>
<feature type="transmembrane region" description="Helical" evidence="8">
    <location>
        <begin position="259"/>
        <end position="282"/>
    </location>
</feature>
<keyword evidence="6 8" id="KW-1133">Transmembrane helix</keyword>
<dbReference type="InterPro" id="IPR035906">
    <property type="entry name" value="MetI-like_sf"/>
</dbReference>
<dbReference type="OrthoDB" id="9766870at2"/>
<dbReference type="Proteomes" id="UP000215256">
    <property type="component" value="Chromosome 2"/>
</dbReference>
<comment type="similarity">
    <text evidence="2 8">Belongs to the binding-protein-dependent transport system permease family.</text>
</comment>
<evidence type="ECO:0000313" key="10">
    <source>
        <dbReference type="EMBL" id="ASV83531.1"/>
    </source>
</evidence>
<evidence type="ECO:0000256" key="8">
    <source>
        <dbReference type="RuleBase" id="RU363032"/>
    </source>
</evidence>
<evidence type="ECO:0000256" key="5">
    <source>
        <dbReference type="ARBA" id="ARBA00022692"/>
    </source>
</evidence>
<feature type="transmembrane region" description="Helical" evidence="8">
    <location>
        <begin position="157"/>
        <end position="175"/>
    </location>
</feature>
<dbReference type="AlphaFoldDB" id="A0A248UAU4"/>
<dbReference type="Pfam" id="PF00528">
    <property type="entry name" value="BPD_transp_1"/>
    <property type="match status" value="1"/>
</dbReference>
<organism evidence="10 11">
    <name type="scientific">Ochrobactrum quorumnocens</name>
    <dbReference type="NCBI Taxonomy" id="271865"/>
    <lineage>
        <taxon>Bacteria</taxon>
        <taxon>Pseudomonadati</taxon>
        <taxon>Pseudomonadota</taxon>
        <taxon>Alphaproteobacteria</taxon>
        <taxon>Hyphomicrobiales</taxon>
        <taxon>Brucellaceae</taxon>
        <taxon>Brucella/Ochrobactrum group</taxon>
        <taxon>Ochrobactrum</taxon>
    </lineage>
</organism>
<feature type="transmembrane region" description="Helical" evidence="8">
    <location>
        <begin position="214"/>
        <end position="239"/>
    </location>
</feature>
<evidence type="ECO:0000256" key="2">
    <source>
        <dbReference type="ARBA" id="ARBA00009306"/>
    </source>
</evidence>
<dbReference type="PANTHER" id="PTHR43386:SF25">
    <property type="entry name" value="PEPTIDE ABC TRANSPORTER PERMEASE PROTEIN"/>
    <property type="match status" value="1"/>
</dbReference>
<dbReference type="GO" id="GO:0055085">
    <property type="term" value="P:transmembrane transport"/>
    <property type="evidence" value="ECO:0007669"/>
    <property type="project" value="InterPro"/>
</dbReference>
<dbReference type="EMBL" id="CP022603">
    <property type="protein sequence ID" value="ASV83531.1"/>
    <property type="molecule type" value="Genomic_DNA"/>
</dbReference>
<dbReference type="Gene3D" id="1.10.3720.10">
    <property type="entry name" value="MetI-like"/>
    <property type="match status" value="1"/>
</dbReference>
<evidence type="ECO:0000313" key="11">
    <source>
        <dbReference type="Proteomes" id="UP000215256"/>
    </source>
</evidence>
<dbReference type="CDD" id="cd06261">
    <property type="entry name" value="TM_PBP2"/>
    <property type="match status" value="1"/>
</dbReference>
<dbReference type="PROSITE" id="PS50928">
    <property type="entry name" value="ABC_TM1"/>
    <property type="match status" value="1"/>
</dbReference>
<feature type="transmembrane region" description="Helical" evidence="8">
    <location>
        <begin position="32"/>
        <end position="52"/>
    </location>
</feature>
<dbReference type="GO" id="GO:0005886">
    <property type="term" value="C:plasma membrane"/>
    <property type="evidence" value="ECO:0007669"/>
    <property type="project" value="UniProtKB-SubCell"/>
</dbReference>
<keyword evidence="3 8" id="KW-0813">Transport</keyword>
<evidence type="ECO:0000259" key="9">
    <source>
        <dbReference type="PROSITE" id="PS50928"/>
    </source>
</evidence>
<keyword evidence="4" id="KW-1003">Cell membrane</keyword>
<feature type="transmembrane region" description="Helical" evidence="8">
    <location>
        <begin position="95"/>
        <end position="120"/>
    </location>
</feature>
<evidence type="ECO:0000256" key="7">
    <source>
        <dbReference type="ARBA" id="ARBA00023136"/>
    </source>
</evidence>
<gene>
    <name evidence="10" type="ORF">CES85_4311</name>
</gene>
<dbReference type="InterPro" id="IPR000515">
    <property type="entry name" value="MetI-like"/>
</dbReference>
<dbReference type="KEGG" id="och:CES85_4311"/>